<organism evidence="2 3">
    <name type="scientific">Ampelomyces quisqualis</name>
    <name type="common">Powdery mildew agent</name>
    <dbReference type="NCBI Taxonomy" id="50730"/>
    <lineage>
        <taxon>Eukaryota</taxon>
        <taxon>Fungi</taxon>
        <taxon>Dikarya</taxon>
        <taxon>Ascomycota</taxon>
        <taxon>Pezizomycotina</taxon>
        <taxon>Dothideomycetes</taxon>
        <taxon>Pleosporomycetidae</taxon>
        <taxon>Pleosporales</taxon>
        <taxon>Pleosporineae</taxon>
        <taxon>Phaeosphaeriaceae</taxon>
        <taxon>Ampelomyces</taxon>
    </lineage>
</organism>
<feature type="region of interest" description="Disordered" evidence="1">
    <location>
        <begin position="186"/>
        <end position="231"/>
    </location>
</feature>
<evidence type="ECO:0000313" key="3">
    <source>
        <dbReference type="Proteomes" id="UP000800096"/>
    </source>
</evidence>
<feature type="region of interest" description="Disordered" evidence="1">
    <location>
        <begin position="74"/>
        <end position="93"/>
    </location>
</feature>
<protein>
    <submittedName>
        <fullName evidence="2">Uncharacterized protein</fullName>
    </submittedName>
</protein>
<gene>
    <name evidence="2" type="ORF">BDU57DRAFT_522336</name>
</gene>
<feature type="compositionally biased region" description="Basic and acidic residues" evidence="1">
    <location>
        <begin position="186"/>
        <end position="195"/>
    </location>
</feature>
<evidence type="ECO:0000256" key="1">
    <source>
        <dbReference type="SAM" id="MobiDB-lite"/>
    </source>
</evidence>
<dbReference type="EMBL" id="ML979139">
    <property type="protein sequence ID" value="KAF1913436.1"/>
    <property type="molecule type" value="Genomic_DNA"/>
</dbReference>
<feature type="region of interest" description="Disordered" evidence="1">
    <location>
        <begin position="1"/>
        <end position="67"/>
    </location>
</feature>
<accession>A0A6A5QF85</accession>
<sequence>MAMTPAPTYHTTSASRSGKDFDDANLSGAGFFSDEHMEENNVPEPEPPRATKRKRRNTMKSAISRDSVALIGANDNKGLIDTPPHKRPSKGHPLLHKSLEGWVELRCIIKDKHTTKQCHSNARMVDGKAVFFDTIDFKAHVLECHDIRNFDIMRHCAYRKLTDEEVKSIDFEFSQDDHSQIPLLVEKEPRKEQDLAQKSPAAHPDPTVLRGMLTRRKSNAARPQIRLEAMP</sequence>
<keyword evidence="3" id="KW-1185">Reference proteome</keyword>
<name>A0A6A5QF85_AMPQU</name>
<reference evidence="2" key="1">
    <citation type="journal article" date="2020" name="Stud. Mycol.">
        <title>101 Dothideomycetes genomes: a test case for predicting lifestyles and emergence of pathogens.</title>
        <authorList>
            <person name="Haridas S."/>
            <person name="Albert R."/>
            <person name="Binder M."/>
            <person name="Bloem J."/>
            <person name="Labutti K."/>
            <person name="Salamov A."/>
            <person name="Andreopoulos B."/>
            <person name="Baker S."/>
            <person name="Barry K."/>
            <person name="Bills G."/>
            <person name="Bluhm B."/>
            <person name="Cannon C."/>
            <person name="Castanera R."/>
            <person name="Culley D."/>
            <person name="Daum C."/>
            <person name="Ezra D."/>
            <person name="Gonzalez J."/>
            <person name="Henrissat B."/>
            <person name="Kuo A."/>
            <person name="Liang C."/>
            <person name="Lipzen A."/>
            <person name="Lutzoni F."/>
            <person name="Magnuson J."/>
            <person name="Mondo S."/>
            <person name="Nolan M."/>
            <person name="Ohm R."/>
            <person name="Pangilinan J."/>
            <person name="Park H.-J."/>
            <person name="Ramirez L."/>
            <person name="Alfaro M."/>
            <person name="Sun H."/>
            <person name="Tritt A."/>
            <person name="Yoshinaga Y."/>
            <person name="Zwiers L.-H."/>
            <person name="Turgeon B."/>
            <person name="Goodwin S."/>
            <person name="Spatafora J."/>
            <person name="Crous P."/>
            <person name="Grigoriev I."/>
        </authorList>
    </citation>
    <scope>NUCLEOTIDE SEQUENCE</scope>
    <source>
        <strain evidence="2">HMLAC05119</strain>
    </source>
</reference>
<dbReference type="Proteomes" id="UP000800096">
    <property type="component" value="Unassembled WGS sequence"/>
</dbReference>
<dbReference type="AlphaFoldDB" id="A0A6A5QF85"/>
<evidence type="ECO:0000313" key="2">
    <source>
        <dbReference type="EMBL" id="KAF1913436.1"/>
    </source>
</evidence>
<proteinExistence type="predicted"/>